<dbReference type="InterPro" id="IPR013482">
    <property type="entry name" value="Molybde_CF_guanTrfase"/>
</dbReference>
<dbReference type="InterPro" id="IPR029044">
    <property type="entry name" value="Nucleotide-diphossugar_trans"/>
</dbReference>
<dbReference type="EMBL" id="JAUUDS010000001">
    <property type="protein sequence ID" value="MDP1025994.1"/>
    <property type="molecule type" value="Genomic_DNA"/>
</dbReference>
<keyword evidence="10" id="KW-1185">Reference proteome</keyword>
<dbReference type="GO" id="GO:0061603">
    <property type="term" value="F:molybdenum cofactor guanylyltransferase activity"/>
    <property type="evidence" value="ECO:0007669"/>
    <property type="project" value="UniProtKB-EC"/>
</dbReference>
<sequence length="177" mass="18166">MSGLLGAVLAGGQSRRFGSDKAAALLDGDTLLAHARRALAPHVDEVVVVGGIDGLPDLPRPGLGPLGGIAAALDHAATHGFRCVLTIGCDMPVLPEPLVKALMQREPSFCAEAPILGLWPAALGAHLLSYLEVAPERSVRGWARSVGALPILSPVPIPNVNTPTDLTALAEAMLVTS</sequence>
<dbReference type="EC" id="2.7.7.77" evidence="9"/>
<keyword evidence="6" id="KW-0342">GTP-binding</keyword>
<protein>
    <submittedName>
        <fullName evidence="9">Molybdenum cofactor guanylyltransferase</fullName>
        <ecNumber evidence="9">2.7.7.77</ecNumber>
    </submittedName>
</protein>
<evidence type="ECO:0000256" key="1">
    <source>
        <dbReference type="ARBA" id="ARBA00022490"/>
    </source>
</evidence>
<evidence type="ECO:0000256" key="4">
    <source>
        <dbReference type="ARBA" id="ARBA00022741"/>
    </source>
</evidence>
<dbReference type="Proteomes" id="UP001230685">
    <property type="component" value="Unassembled WGS sequence"/>
</dbReference>
<evidence type="ECO:0000256" key="5">
    <source>
        <dbReference type="ARBA" id="ARBA00022842"/>
    </source>
</evidence>
<evidence type="ECO:0000256" key="3">
    <source>
        <dbReference type="ARBA" id="ARBA00022723"/>
    </source>
</evidence>
<organism evidence="9 10">
    <name type="scientific">Sphingomonas aurea</name>
    <dbReference type="NCBI Taxonomy" id="3063994"/>
    <lineage>
        <taxon>Bacteria</taxon>
        <taxon>Pseudomonadati</taxon>
        <taxon>Pseudomonadota</taxon>
        <taxon>Alphaproteobacteria</taxon>
        <taxon>Sphingomonadales</taxon>
        <taxon>Sphingomonadaceae</taxon>
        <taxon>Sphingomonas</taxon>
    </lineage>
</organism>
<gene>
    <name evidence="9" type="ORF">Q5H91_02115</name>
</gene>
<evidence type="ECO:0000256" key="6">
    <source>
        <dbReference type="ARBA" id="ARBA00023134"/>
    </source>
</evidence>
<keyword evidence="2 9" id="KW-0808">Transferase</keyword>
<dbReference type="CDD" id="cd02503">
    <property type="entry name" value="MobA"/>
    <property type="match status" value="1"/>
</dbReference>
<dbReference type="InterPro" id="IPR025877">
    <property type="entry name" value="MobA-like_NTP_Trfase"/>
</dbReference>
<evidence type="ECO:0000256" key="2">
    <source>
        <dbReference type="ARBA" id="ARBA00022679"/>
    </source>
</evidence>
<keyword evidence="5" id="KW-0460">Magnesium</keyword>
<dbReference type="PANTHER" id="PTHR19136">
    <property type="entry name" value="MOLYBDENUM COFACTOR GUANYLYLTRANSFERASE"/>
    <property type="match status" value="1"/>
</dbReference>
<keyword evidence="3" id="KW-0479">Metal-binding</keyword>
<dbReference type="RefSeq" id="WP_305171565.1">
    <property type="nucleotide sequence ID" value="NZ_JAUUDS010000001.1"/>
</dbReference>
<reference evidence="9 10" key="1">
    <citation type="submission" date="2023-07" db="EMBL/GenBank/DDBJ databases">
        <authorList>
            <person name="Kim M.K."/>
        </authorList>
    </citation>
    <scope>NUCLEOTIDE SEQUENCE [LARGE SCALE GENOMIC DNA]</scope>
    <source>
        <strain evidence="9 10">KR1UV-12</strain>
    </source>
</reference>
<evidence type="ECO:0000256" key="7">
    <source>
        <dbReference type="ARBA" id="ARBA00023150"/>
    </source>
</evidence>
<keyword evidence="4" id="KW-0547">Nucleotide-binding</keyword>
<comment type="caution">
    <text evidence="9">The sequence shown here is derived from an EMBL/GenBank/DDBJ whole genome shotgun (WGS) entry which is preliminary data.</text>
</comment>
<keyword evidence="7" id="KW-0501">Molybdenum cofactor biosynthesis</keyword>
<accession>A0ABT9EG99</accession>
<dbReference type="SUPFAM" id="SSF53448">
    <property type="entry name" value="Nucleotide-diphospho-sugar transferases"/>
    <property type="match status" value="1"/>
</dbReference>
<name>A0ABT9EG99_9SPHN</name>
<evidence type="ECO:0000313" key="10">
    <source>
        <dbReference type="Proteomes" id="UP001230685"/>
    </source>
</evidence>
<proteinExistence type="predicted"/>
<keyword evidence="1" id="KW-0963">Cytoplasm</keyword>
<evidence type="ECO:0000259" key="8">
    <source>
        <dbReference type="Pfam" id="PF12804"/>
    </source>
</evidence>
<keyword evidence="9" id="KW-0548">Nucleotidyltransferase</keyword>
<dbReference type="Gene3D" id="3.90.550.10">
    <property type="entry name" value="Spore Coat Polysaccharide Biosynthesis Protein SpsA, Chain A"/>
    <property type="match status" value="1"/>
</dbReference>
<evidence type="ECO:0000313" key="9">
    <source>
        <dbReference type="EMBL" id="MDP1025994.1"/>
    </source>
</evidence>
<feature type="domain" description="MobA-like NTP transferase" evidence="8">
    <location>
        <begin position="6"/>
        <end position="105"/>
    </location>
</feature>
<dbReference type="Pfam" id="PF12804">
    <property type="entry name" value="NTP_transf_3"/>
    <property type="match status" value="1"/>
</dbReference>
<dbReference type="PANTHER" id="PTHR19136:SF81">
    <property type="entry name" value="MOLYBDENUM COFACTOR GUANYLYLTRANSFERASE"/>
    <property type="match status" value="1"/>
</dbReference>